<protein>
    <submittedName>
        <fullName evidence="3">Beta-lactamase class D</fullName>
    </submittedName>
</protein>
<dbReference type="PANTHER" id="PTHR30627">
    <property type="entry name" value="PEPTIDOGLYCAN D,D-TRANSPEPTIDASE"/>
    <property type="match status" value="1"/>
</dbReference>
<gene>
    <name evidence="3" type="ORF">JOF53_001616</name>
</gene>
<evidence type="ECO:0000313" key="4">
    <source>
        <dbReference type="Proteomes" id="UP001519363"/>
    </source>
</evidence>
<dbReference type="RefSeq" id="WP_143342346.1">
    <property type="nucleotide sequence ID" value="NZ_JAGIOO010000001.1"/>
</dbReference>
<keyword evidence="4" id="KW-1185">Reference proteome</keyword>
<evidence type="ECO:0000259" key="1">
    <source>
        <dbReference type="Pfam" id="PF00905"/>
    </source>
</evidence>
<reference evidence="3 4" key="1">
    <citation type="submission" date="2021-03" db="EMBL/GenBank/DDBJ databases">
        <title>Sequencing the genomes of 1000 actinobacteria strains.</title>
        <authorList>
            <person name="Klenk H.-P."/>
        </authorList>
    </citation>
    <scope>NUCLEOTIDE SEQUENCE [LARGE SCALE GENOMIC DNA]</scope>
    <source>
        <strain evidence="3 4">DSM 44580</strain>
    </source>
</reference>
<name>A0ABS5A833_9PSEU</name>
<proteinExistence type="predicted"/>
<dbReference type="EMBL" id="JAGIOO010000001">
    <property type="protein sequence ID" value="MBP2472744.1"/>
    <property type="molecule type" value="Genomic_DNA"/>
</dbReference>
<dbReference type="InterPro" id="IPR050515">
    <property type="entry name" value="Beta-lactam/transpept"/>
</dbReference>
<organism evidence="3 4">
    <name type="scientific">Crossiella equi</name>
    <dbReference type="NCBI Taxonomy" id="130796"/>
    <lineage>
        <taxon>Bacteria</taxon>
        <taxon>Bacillati</taxon>
        <taxon>Actinomycetota</taxon>
        <taxon>Actinomycetes</taxon>
        <taxon>Pseudonocardiales</taxon>
        <taxon>Pseudonocardiaceae</taxon>
        <taxon>Crossiella</taxon>
    </lineage>
</organism>
<accession>A0ABS5A833</accession>
<sequence length="529" mass="53969">MLSGGAAALAVAVGAGVVALWPEAEKPPTPPAGTAGRAPTTAVTAAKGFLTAFADNDPAAAAGFTDRRAEAEPVLRAQRQPAEVGNRPDKVVLRRDNTPEPPAGATEHVVGFGLRWEFGQGAVWEYEHKLTLRRTGGQWAVVWAPETIHPQFTAGRTLRLTRGSQDAEILGADGKPLPEGNFSPAVLPAVRRALAGGLKGEASWKLVMADAAGAEVATVAGRQGKAGENARLTLSPAVQSSAQKAVDSVQLPASLVAIRANGEILAVAQNAAADATPGGLPALSGRYAPGSTFKIATASAVLQAGRADANTVLPCPGQTTVKQRQVRNDDRFDLGEVPLHRAFARSCNTTFAQLGAELPASALTDAARQLGIGVDFDIQGLTTNTGKVPEPRSAAAQVEASFGQGEVLVSPFGLAVAAATVAGGGRMPTPFLVRGSKTGVTGKAGTIPPAVAGQLRSMMREVVTGGTAHGLPGATSGKTGTAQFGDGSSAHGWFAGFRGDVGFAVFVENAGSSRPAVDVTGRFLRGFQP</sequence>
<evidence type="ECO:0000259" key="2">
    <source>
        <dbReference type="Pfam" id="PF05223"/>
    </source>
</evidence>
<dbReference type="SUPFAM" id="SSF56601">
    <property type="entry name" value="beta-lactamase/transpeptidase-like"/>
    <property type="match status" value="1"/>
</dbReference>
<dbReference type="InterPro" id="IPR001460">
    <property type="entry name" value="PCN-bd_Tpept"/>
</dbReference>
<dbReference type="InterPro" id="IPR012338">
    <property type="entry name" value="Beta-lactam/transpept-like"/>
</dbReference>
<dbReference type="PANTHER" id="PTHR30627:SF24">
    <property type="entry name" value="PENICILLIN-BINDING PROTEIN 4B"/>
    <property type="match status" value="1"/>
</dbReference>
<dbReference type="Pfam" id="PF05223">
    <property type="entry name" value="MecA_N"/>
    <property type="match status" value="1"/>
</dbReference>
<feature type="domain" description="Penicillin-binding protein transpeptidase" evidence="1">
    <location>
        <begin position="260"/>
        <end position="498"/>
    </location>
</feature>
<dbReference type="Pfam" id="PF00905">
    <property type="entry name" value="Transpeptidase"/>
    <property type="match status" value="1"/>
</dbReference>
<dbReference type="InterPro" id="IPR007887">
    <property type="entry name" value="MecA_N"/>
</dbReference>
<dbReference type="Gene3D" id="3.40.710.10">
    <property type="entry name" value="DD-peptidase/beta-lactamase superfamily"/>
    <property type="match status" value="1"/>
</dbReference>
<feature type="domain" description="NTF2-like N-terminal transpeptidase" evidence="2">
    <location>
        <begin position="44"/>
        <end position="154"/>
    </location>
</feature>
<dbReference type="Proteomes" id="UP001519363">
    <property type="component" value="Unassembled WGS sequence"/>
</dbReference>
<comment type="caution">
    <text evidence="3">The sequence shown here is derived from an EMBL/GenBank/DDBJ whole genome shotgun (WGS) entry which is preliminary data.</text>
</comment>
<evidence type="ECO:0000313" key="3">
    <source>
        <dbReference type="EMBL" id="MBP2472744.1"/>
    </source>
</evidence>